<feature type="domain" description="Fumarylacetoacetase N-terminal" evidence="3">
    <location>
        <begin position="1"/>
        <end position="77"/>
    </location>
</feature>
<dbReference type="PANTHER" id="PTHR43211:SF1">
    <property type="entry name" value="BLL6422 PROTEIN"/>
    <property type="match status" value="1"/>
</dbReference>
<comment type="similarity">
    <text evidence="1">Belongs to the hydratase/decarboxylase family.</text>
</comment>
<sequence length="326" mass="35481">MKLASLKSGRDGELIIVSRDLKTAVKATSVASTMQAALDDWDTLSPRLEAIYHALNTGEAENAFELDMNTLAAPLPRAYQYLDGACYISHIRRNREARGDTLPDDINEAPLLYQGISHGYGAWNDPIKQDPKDFIDFEAEIAAITGDVPRGVSADEATGYIRLFCLLQDTSLRRIVAPELKRSFGFLTSKPESFLGPIAVTPDELGQLWNGKMVSGKMHVTLRGERVGNIETGIDSPFHYGDAIAHVAQTRNFVAGTILGLGTVSNEAADTDWSIGAGCIGEYRAMETIQTGKAKLGFIQPGDRLRIELFDYQGNSLMGAIDQVAV</sequence>
<evidence type="ECO:0000313" key="5">
    <source>
        <dbReference type="Proteomes" id="UP000344274"/>
    </source>
</evidence>
<dbReference type="AlphaFoldDB" id="A0A5E6XWC9"/>
<dbReference type="RefSeq" id="WP_154947940.1">
    <property type="nucleotide sequence ID" value="NZ_CABVHB010000099.1"/>
</dbReference>
<dbReference type="PANTHER" id="PTHR43211">
    <property type="entry name" value="FUMARYLACETOACETATE HYDROLASE"/>
    <property type="match status" value="1"/>
</dbReference>
<protein>
    <recommendedName>
        <fullName evidence="6">2-keto-4-pentenoate hydratase</fullName>
    </recommendedName>
</protein>
<dbReference type="InterPro" id="IPR011234">
    <property type="entry name" value="Fumarylacetoacetase-like_C"/>
</dbReference>
<evidence type="ECO:0000256" key="1">
    <source>
        <dbReference type="ARBA" id="ARBA00010715"/>
    </source>
</evidence>
<dbReference type="Pfam" id="PF18288">
    <property type="entry name" value="FAA_hydro_N_2"/>
    <property type="match status" value="1"/>
</dbReference>
<feature type="domain" description="Fumarylacetoacetase-like C-terminal" evidence="2">
    <location>
        <begin position="83"/>
        <end position="309"/>
    </location>
</feature>
<dbReference type="EMBL" id="CABVHB010000099">
    <property type="protein sequence ID" value="VVN45336.1"/>
    <property type="molecule type" value="Genomic_DNA"/>
</dbReference>
<name>A0A5E6XWC9_PSEFL</name>
<evidence type="ECO:0008006" key="6">
    <source>
        <dbReference type="Google" id="ProtNLM"/>
    </source>
</evidence>
<reference evidence="4 5" key="1">
    <citation type="submission" date="2019-09" db="EMBL/GenBank/DDBJ databases">
        <authorList>
            <person name="Chandra G."/>
            <person name="Truman W A."/>
        </authorList>
    </citation>
    <scope>NUCLEOTIDE SEQUENCE [LARGE SCALE GENOMIC DNA]</scope>
    <source>
        <strain evidence="4">PS673</strain>
    </source>
</reference>
<proteinExistence type="inferred from homology"/>
<accession>A0A5E6XWC9</accession>
<gene>
    <name evidence="4" type="ORF">PS673_05700</name>
</gene>
<dbReference type="Pfam" id="PF01557">
    <property type="entry name" value="FAA_hydrolase"/>
    <property type="match status" value="1"/>
</dbReference>
<dbReference type="SUPFAM" id="SSF56529">
    <property type="entry name" value="FAH"/>
    <property type="match status" value="1"/>
</dbReference>
<dbReference type="Proteomes" id="UP000344274">
    <property type="component" value="Unassembled WGS sequence"/>
</dbReference>
<organism evidence="4 5">
    <name type="scientific">Pseudomonas fluorescens</name>
    <dbReference type="NCBI Taxonomy" id="294"/>
    <lineage>
        <taxon>Bacteria</taxon>
        <taxon>Pseudomonadati</taxon>
        <taxon>Pseudomonadota</taxon>
        <taxon>Gammaproteobacteria</taxon>
        <taxon>Pseudomonadales</taxon>
        <taxon>Pseudomonadaceae</taxon>
        <taxon>Pseudomonas</taxon>
    </lineage>
</organism>
<evidence type="ECO:0000259" key="2">
    <source>
        <dbReference type="Pfam" id="PF01557"/>
    </source>
</evidence>
<dbReference type="InterPro" id="IPR041072">
    <property type="entry name" value="FAA_hydro_N"/>
</dbReference>
<evidence type="ECO:0000313" key="4">
    <source>
        <dbReference type="EMBL" id="VVN45336.1"/>
    </source>
</evidence>
<evidence type="ECO:0000259" key="3">
    <source>
        <dbReference type="Pfam" id="PF18288"/>
    </source>
</evidence>
<dbReference type="InterPro" id="IPR036663">
    <property type="entry name" value="Fumarylacetoacetase_C_sf"/>
</dbReference>
<dbReference type="GO" id="GO:0003824">
    <property type="term" value="F:catalytic activity"/>
    <property type="evidence" value="ECO:0007669"/>
    <property type="project" value="InterPro"/>
</dbReference>
<dbReference type="Gene3D" id="3.90.850.10">
    <property type="entry name" value="Fumarylacetoacetase-like, C-terminal domain"/>
    <property type="match status" value="1"/>
</dbReference>